<dbReference type="InterPro" id="IPR022644">
    <property type="entry name" value="De-COase2_N"/>
</dbReference>
<dbReference type="CDD" id="cd00622">
    <property type="entry name" value="PLPDE_III_ODC"/>
    <property type="match status" value="1"/>
</dbReference>
<sequence>MKVVEEEQLITVMDGPWSPTGLIREIVDSGTQEDPFYVMDLGKVVARYHRWKELMPRVEPFYAVKCNDDKLLVSTLAALGAGFDCASKVEIQLVTSIGVAPERIIFANPAKMASHIRYASAVGVDVMTFDSETELMKIKQFMPHAQLVIRIRCDAVAAQCPLGIKFGCDPVTEAPRLLKLAAVLGLDVVGVSFHVGSGASETAVYARGIALARTLFRAARDAGHARMQLLDIGGGFPGGRHDDICEVAEVINLALEEHFPLGSVRVIAEPGRYFAAAAYTLAAMVHAKREVASKDCDSETHTMYFINDGVYGSFNCVLYDHQQVVAEPLNDNGSPLSPSSVWGPTCDGLDCVLPHVRLPTLNIGDWLVFRDMGAYTLPVASAFNGFPVPTVVGVSFHVGSGASETAVYARGIALARTLFRAARDAGHARMQLLDIGGGFPGGRHDDICEVAEVINLALEEHFPLGSVRVIAEPGRYFAAAAYTLAAMVHAKREVASKDCDSETHTMYFINDGVYGSFNCVLYDHQQVVAEPLNDNGSPLSPSSVWGPTCDGLDCVLPHVRLPTLNIGDWLVFRDMGAYTLPVASAFNGFPVPTVRTVVDARLACVLKELRPLTASQFAAMRSQVTPATPLHTHTRPQYTSVEHVNNIKYNVAKIEVTTN</sequence>
<comment type="similarity">
    <text evidence="2 12">Belongs to the Orn/Lys/Arg decarboxylase class-II family.</text>
</comment>
<evidence type="ECO:0000256" key="11">
    <source>
        <dbReference type="PIRSR" id="PIRSR600183-50"/>
    </source>
</evidence>
<evidence type="ECO:0000256" key="6">
    <source>
        <dbReference type="ARBA" id="ARBA00034115"/>
    </source>
</evidence>
<accession>A0A2A4J386</accession>
<protein>
    <recommendedName>
        <fullName evidence="7">ornithine decarboxylase</fullName>
        <ecNumber evidence="7">4.1.1.17</ecNumber>
    </recommendedName>
</protein>
<comment type="pathway">
    <text evidence="6">Amine and polyamine biosynthesis; putrescine biosynthesis via L-ornithine pathway; putrescine from L-ornithine: step 1/1.</text>
</comment>
<comment type="subunit">
    <text evidence="9">Homodimer. Only the dimer is catalytically active, as the active sites are constructed of residues from both monomers.</text>
</comment>
<dbReference type="InterPro" id="IPR022653">
    <property type="entry name" value="De-COase2_pyr-phos_BS"/>
</dbReference>
<dbReference type="AlphaFoldDB" id="A0A2A4J386"/>
<feature type="domain" description="Orn/DAP/Arg decarboxylase 2 N-terminal" evidence="14">
    <location>
        <begin position="41"/>
        <end position="276"/>
    </location>
</feature>
<dbReference type="GO" id="GO:0005737">
    <property type="term" value="C:cytoplasm"/>
    <property type="evidence" value="ECO:0007669"/>
    <property type="project" value="TreeGrafter"/>
</dbReference>
<evidence type="ECO:0000256" key="2">
    <source>
        <dbReference type="ARBA" id="ARBA00008872"/>
    </source>
</evidence>
<dbReference type="EMBL" id="NWSH01003537">
    <property type="protein sequence ID" value="PCG66148.1"/>
    <property type="molecule type" value="Genomic_DNA"/>
</dbReference>
<dbReference type="PROSITE" id="PS00879">
    <property type="entry name" value="ODR_DC_2_2"/>
    <property type="match status" value="1"/>
</dbReference>
<feature type="modified residue" description="N6-(pyridoxal phosphate)lysine" evidence="11">
    <location>
        <position position="65"/>
    </location>
</feature>
<evidence type="ECO:0000256" key="4">
    <source>
        <dbReference type="ARBA" id="ARBA00023115"/>
    </source>
</evidence>
<reference evidence="15" key="1">
    <citation type="submission" date="2017-09" db="EMBL/GenBank/DDBJ databases">
        <title>Contemporary evolution of a Lepidopteran species, Heliothis virescens, in response to modern agricultural practices.</title>
        <authorList>
            <person name="Fritz M.L."/>
            <person name="Deyonke A.M."/>
            <person name="Papanicolaou A."/>
            <person name="Micinski S."/>
            <person name="Westbrook J."/>
            <person name="Gould F."/>
        </authorList>
    </citation>
    <scope>NUCLEOTIDE SEQUENCE [LARGE SCALE GENOMIC DNA]</scope>
    <source>
        <strain evidence="15">HvINT-</strain>
        <tissue evidence="15">Whole body</tissue>
    </source>
</reference>
<feature type="domain" description="Orn/DAP/Arg decarboxylase 2 N-terminal" evidence="14">
    <location>
        <begin position="390"/>
        <end position="479"/>
    </location>
</feature>
<dbReference type="InterPro" id="IPR022643">
    <property type="entry name" value="De-COase2_C"/>
</dbReference>
<proteinExistence type="inferred from homology"/>
<dbReference type="STRING" id="7102.A0A2A4J386"/>
<dbReference type="Pfam" id="PF00278">
    <property type="entry name" value="Orn_DAP_Arg_deC"/>
    <property type="match status" value="2"/>
</dbReference>
<comment type="cofactor">
    <cofactor evidence="1 11">
        <name>pyridoxal 5'-phosphate</name>
        <dbReference type="ChEBI" id="CHEBI:597326"/>
    </cofactor>
</comment>
<evidence type="ECO:0000256" key="7">
    <source>
        <dbReference type="ARBA" id="ARBA00034138"/>
    </source>
</evidence>
<keyword evidence="5" id="KW-0456">Lyase</keyword>
<dbReference type="PRINTS" id="PR01179">
    <property type="entry name" value="ODADCRBXLASE"/>
</dbReference>
<dbReference type="EC" id="4.1.1.17" evidence="7"/>
<dbReference type="Pfam" id="PF02784">
    <property type="entry name" value="Orn_Arg_deC_N"/>
    <property type="match status" value="2"/>
</dbReference>
<dbReference type="SUPFAM" id="SSF51419">
    <property type="entry name" value="PLP-binding barrel"/>
    <property type="match status" value="2"/>
</dbReference>
<name>A0A2A4J386_HELVI</name>
<evidence type="ECO:0000256" key="8">
    <source>
        <dbReference type="ARBA" id="ARBA00037173"/>
    </source>
</evidence>
<dbReference type="EMBL" id="NWSH01003537">
    <property type="protein sequence ID" value="PCG66149.1"/>
    <property type="molecule type" value="Genomic_DNA"/>
</dbReference>
<comment type="catalytic activity">
    <reaction evidence="10">
        <text>L-ornithine + H(+) = putrescine + CO2</text>
        <dbReference type="Rhea" id="RHEA:22964"/>
        <dbReference type="ChEBI" id="CHEBI:15378"/>
        <dbReference type="ChEBI" id="CHEBI:16526"/>
        <dbReference type="ChEBI" id="CHEBI:46911"/>
        <dbReference type="ChEBI" id="CHEBI:326268"/>
        <dbReference type="EC" id="4.1.1.17"/>
    </reaction>
</comment>
<organism evidence="15">
    <name type="scientific">Heliothis virescens</name>
    <name type="common">Tobacco budworm moth</name>
    <dbReference type="NCBI Taxonomy" id="7102"/>
    <lineage>
        <taxon>Eukaryota</taxon>
        <taxon>Metazoa</taxon>
        <taxon>Ecdysozoa</taxon>
        <taxon>Arthropoda</taxon>
        <taxon>Hexapoda</taxon>
        <taxon>Insecta</taxon>
        <taxon>Pterygota</taxon>
        <taxon>Neoptera</taxon>
        <taxon>Endopterygota</taxon>
        <taxon>Lepidoptera</taxon>
        <taxon>Glossata</taxon>
        <taxon>Ditrysia</taxon>
        <taxon>Noctuoidea</taxon>
        <taxon>Noctuidae</taxon>
        <taxon>Heliothinae</taxon>
        <taxon>Heliothis</taxon>
    </lineage>
</organism>
<comment type="function">
    <text evidence="8">Catalyzes the first and rate-limiting step of polyamine biosynthesis that converts ornithine into putrescine, which is the precursor for the polyamines, spermidine and spermine. Polyamines are essential for cell proliferation and are implicated in cellular processes, ranging from DNA replication to apoptosis.</text>
</comment>
<dbReference type="GO" id="GO:0033387">
    <property type="term" value="P:putrescine biosynthetic process from arginine, via ornithine"/>
    <property type="evidence" value="ECO:0007669"/>
    <property type="project" value="TreeGrafter"/>
</dbReference>
<dbReference type="PANTHER" id="PTHR11482">
    <property type="entry name" value="ARGININE/DIAMINOPIMELATE/ORNITHINE DECARBOXYLASE"/>
    <property type="match status" value="1"/>
</dbReference>
<evidence type="ECO:0000256" key="3">
    <source>
        <dbReference type="ARBA" id="ARBA00022898"/>
    </source>
</evidence>
<comment type="caution">
    <text evidence="15">The sequence shown here is derived from an EMBL/GenBank/DDBJ whole genome shotgun (WGS) entry which is preliminary data.</text>
</comment>
<dbReference type="SUPFAM" id="SSF50621">
    <property type="entry name" value="Alanine racemase C-terminal domain-like"/>
    <property type="match status" value="2"/>
</dbReference>
<feature type="domain" description="Orn/DAP/Arg decarboxylase 2 C-terminal" evidence="13">
    <location>
        <begin position="480"/>
        <end position="576"/>
    </location>
</feature>
<dbReference type="PROSITE" id="PS00878">
    <property type="entry name" value="ODR_DC_2_1"/>
    <property type="match status" value="1"/>
</dbReference>
<keyword evidence="4" id="KW-0620">Polyamine biosynthesis</keyword>
<dbReference type="InterPro" id="IPR022657">
    <property type="entry name" value="De-COase2_CS"/>
</dbReference>
<dbReference type="FunFam" id="3.20.20.10:FF:000005">
    <property type="entry name" value="Ornithine decarboxylase"/>
    <property type="match status" value="1"/>
</dbReference>
<evidence type="ECO:0000259" key="14">
    <source>
        <dbReference type="Pfam" id="PF02784"/>
    </source>
</evidence>
<dbReference type="Gene3D" id="3.20.20.10">
    <property type="entry name" value="Alanine racemase"/>
    <property type="match status" value="1"/>
</dbReference>
<dbReference type="InterPro" id="IPR000183">
    <property type="entry name" value="Orn/DAP/Arg_de-COase"/>
</dbReference>
<feature type="domain" description="Orn/DAP/Arg decarboxylase 2 C-terminal" evidence="13">
    <location>
        <begin position="36"/>
        <end position="373"/>
    </location>
</feature>
<evidence type="ECO:0000256" key="9">
    <source>
        <dbReference type="ARBA" id="ARBA00046672"/>
    </source>
</evidence>
<evidence type="ECO:0000259" key="13">
    <source>
        <dbReference type="Pfam" id="PF00278"/>
    </source>
</evidence>
<dbReference type="GO" id="GO:0004586">
    <property type="term" value="F:ornithine decarboxylase activity"/>
    <property type="evidence" value="ECO:0007669"/>
    <property type="project" value="UniProtKB-EC"/>
</dbReference>
<dbReference type="Gene3D" id="2.40.37.10">
    <property type="entry name" value="Lyase, Ornithine Decarboxylase, Chain A, domain 1"/>
    <property type="match status" value="2"/>
</dbReference>
<dbReference type="InterPro" id="IPR009006">
    <property type="entry name" value="Ala_racemase/Decarboxylase_C"/>
</dbReference>
<feature type="active site" description="Proton donor" evidence="11">
    <location>
        <position position="346"/>
    </location>
</feature>
<keyword evidence="3 11" id="KW-0663">Pyridoxal phosphate</keyword>
<gene>
    <name evidence="15" type="ORF">B5V51_8114</name>
</gene>
<dbReference type="InterPro" id="IPR029066">
    <property type="entry name" value="PLP-binding_barrel"/>
</dbReference>
<evidence type="ECO:0000313" key="15">
    <source>
        <dbReference type="EMBL" id="PCG66148.1"/>
    </source>
</evidence>
<dbReference type="InterPro" id="IPR002433">
    <property type="entry name" value="Orn_de-COase"/>
</dbReference>
<evidence type="ECO:0000256" key="1">
    <source>
        <dbReference type="ARBA" id="ARBA00001933"/>
    </source>
</evidence>
<dbReference type="PRINTS" id="PR01182">
    <property type="entry name" value="ORNDCRBXLASE"/>
</dbReference>
<evidence type="ECO:0000256" key="10">
    <source>
        <dbReference type="ARBA" id="ARBA00049127"/>
    </source>
</evidence>
<dbReference type="PANTHER" id="PTHR11482:SF6">
    <property type="entry name" value="ORNITHINE DECARBOXYLASE 1-RELATED"/>
    <property type="match status" value="1"/>
</dbReference>
<evidence type="ECO:0000256" key="5">
    <source>
        <dbReference type="ARBA" id="ARBA00023239"/>
    </source>
</evidence>
<evidence type="ECO:0000256" key="12">
    <source>
        <dbReference type="RuleBase" id="RU003737"/>
    </source>
</evidence>